<dbReference type="InterPro" id="IPR036927">
    <property type="entry name" value="Cyt_c_oxase-like_su1_sf"/>
</dbReference>
<feature type="region of interest" description="Disordered" evidence="1">
    <location>
        <begin position="289"/>
        <end position="308"/>
    </location>
</feature>
<feature type="domain" description="Rhodopsin" evidence="3">
    <location>
        <begin position="43"/>
        <end position="268"/>
    </location>
</feature>
<dbReference type="Gene3D" id="1.20.210.10">
    <property type="entry name" value="Cytochrome c oxidase-like, subunit I domain"/>
    <property type="match status" value="1"/>
</dbReference>
<feature type="region of interest" description="Disordered" evidence="1">
    <location>
        <begin position="343"/>
        <end position="381"/>
    </location>
</feature>
<evidence type="ECO:0000256" key="2">
    <source>
        <dbReference type="SAM" id="Phobius"/>
    </source>
</evidence>
<feature type="transmembrane region" description="Helical" evidence="2">
    <location>
        <begin position="248"/>
        <end position="266"/>
    </location>
</feature>
<evidence type="ECO:0000313" key="5">
    <source>
        <dbReference type="Proteomes" id="UP000605986"/>
    </source>
</evidence>
<dbReference type="Pfam" id="PF20684">
    <property type="entry name" value="Fung_rhodopsin"/>
    <property type="match status" value="1"/>
</dbReference>
<gene>
    <name evidence="4" type="ORF">F53441_12301</name>
</gene>
<evidence type="ECO:0000313" key="4">
    <source>
        <dbReference type="EMBL" id="KAF4440353.1"/>
    </source>
</evidence>
<sequence>MLSPREHATPFNKSPIIRALSMILMVVTIFSVLIRVLTRLATVRRLKWSRLFKSDDIIVFVSMVFVIAQSVAVYTQGASGLGKVDVSPSQTSSIMKSQLVSDILFFLALSLSKFSATTTVYNMSPSSHKRILPIQVIIAGWALSAIMVRAFACSLPSSWDYVNGKCINLVAFWAYVDIANIFTDLLITAITIQLLVHLQMPLGTKAVVVGVFGSRLVMIPPAVCHIYYYKQAFDSSSPIFDMWMPSVIIQVIQCVGITTTCIPFWMRFLKGLESGQMGAGDIFGALTKSSNSRSAGGTNTRGTATGTKSRIRVDTTTTVTSASRRAQAFELTSTQGWQGSSDVKKFAHVMTDHGKSPQPWDPTRQNSQEALVDPSTTGVAS</sequence>
<feature type="transmembrane region" description="Helical" evidence="2">
    <location>
        <begin position="94"/>
        <end position="111"/>
    </location>
</feature>
<feature type="compositionally biased region" description="Low complexity" evidence="1">
    <location>
        <begin position="292"/>
        <end position="307"/>
    </location>
</feature>
<evidence type="ECO:0000259" key="3">
    <source>
        <dbReference type="Pfam" id="PF20684"/>
    </source>
</evidence>
<evidence type="ECO:0000256" key="1">
    <source>
        <dbReference type="SAM" id="MobiDB-lite"/>
    </source>
</evidence>
<dbReference type="PANTHER" id="PTHR38794">
    <property type="entry name" value="INTEGRAL MEMBRANE PROTEIN"/>
    <property type="match status" value="1"/>
</dbReference>
<feature type="transmembrane region" description="Helical" evidence="2">
    <location>
        <begin position="131"/>
        <end position="152"/>
    </location>
</feature>
<dbReference type="EMBL" id="JAADJG010000661">
    <property type="protein sequence ID" value="KAF4440353.1"/>
    <property type="molecule type" value="Genomic_DNA"/>
</dbReference>
<comment type="caution">
    <text evidence="4">The sequence shown here is derived from an EMBL/GenBank/DDBJ whole genome shotgun (WGS) entry which is preliminary data.</text>
</comment>
<accession>A0A8H4K059</accession>
<name>A0A8H4K059_9HYPO</name>
<dbReference type="AlphaFoldDB" id="A0A8H4K059"/>
<dbReference type="InterPro" id="IPR049326">
    <property type="entry name" value="Rhodopsin_dom_fungi"/>
</dbReference>
<dbReference type="Proteomes" id="UP000605986">
    <property type="component" value="Unassembled WGS sequence"/>
</dbReference>
<feature type="compositionally biased region" description="Polar residues" evidence="1">
    <location>
        <begin position="363"/>
        <end position="381"/>
    </location>
</feature>
<keyword evidence="2" id="KW-1133">Transmembrane helix</keyword>
<dbReference type="PANTHER" id="PTHR38794:SF1">
    <property type="entry name" value="INTEGRAL MEMBRANE PROTEIN"/>
    <property type="match status" value="1"/>
</dbReference>
<feature type="compositionally biased region" description="Basic and acidic residues" evidence="1">
    <location>
        <begin position="343"/>
        <end position="355"/>
    </location>
</feature>
<dbReference type="OrthoDB" id="3918601at2759"/>
<feature type="transmembrane region" description="Helical" evidence="2">
    <location>
        <begin position="172"/>
        <end position="195"/>
    </location>
</feature>
<organism evidence="4 5">
    <name type="scientific">Fusarium austroafricanum</name>
    <dbReference type="NCBI Taxonomy" id="2364996"/>
    <lineage>
        <taxon>Eukaryota</taxon>
        <taxon>Fungi</taxon>
        <taxon>Dikarya</taxon>
        <taxon>Ascomycota</taxon>
        <taxon>Pezizomycotina</taxon>
        <taxon>Sordariomycetes</taxon>
        <taxon>Hypocreomycetidae</taxon>
        <taxon>Hypocreales</taxon>
        <taxon>Nectriaceae</taxon>
        <taxon>Fusarium</taxon>
        <taxon>Fusarium concolor species complex</taxon>
    </lineage>
</organism>
<proteinExistence type="predicted"/>
<feature type="transmembrane region" description="Helical" evidence="2">
    <location>
        <begin position="57"/>
        <end position="74"/>
    </location>
</feature>
<keyword evidence="2" id="KW-0812">Transmembrane</keyword>
<feature type="transmembrane region" description="Helical" evidence="2">
    <location>
        <begin position="207"/>
        <end position="228"/>
    </location>
</feature>
<feature type="transmembrane region" description="Helical" evidence="2">
    <location>
        <begin position="16"/>
        <end position="37"/>
    </location>
</feature>
<dbReference type="GO" id="GO:0005739">
    <property type="term" value="C:mitochondrion"/>
    <property type="evidence" value="ECO:0007669"/>
    <property type="project" value="UniProtKB-ARBA"/>
</dbReference>
<reference evidence="4" key="1">
    <citation type="submission" date="2020-01" db="EMBL/GenBank/DDBJ databases">
        <title>Identification and distribution of gene clusters putatively required for synthesis of sphingolipid metabolism inhibitors in phylogenetically diverse species of the filamentous fungus Fusarium.</title>
        <authorList>
            <person name="Kim H.-S."/>
            <person name="Busman M."/>
            <person name="Brown D.W."/>
            <person name="Divon H."/>
            <person name="Uhlig S."/>
            <person name="Proctor R.H."/>
        </authorList>
    </citation>
    <scope>NUCLEOTIDE SEQUENCE</scope>
    <source>
        <strain evidence="4">NRRL 53441</strain>
    </source>
</reference>
<keyword evidence="2" id="KW-0472">Membrane</keyword>
<protein>
    <recommendedName>
        <fullName evidence="3">Rhodopsin domain-containing protein</fullName>
    </recommendedName>
</protein>
<keyword evidence="5" id="KW-1185">Reference proteome</keyword>